<name>A0A078AW37_STYLE</name>
<dbReference type="Proteomes" id="UP000039865">
    <property type="component" value="Unassembled WGS sequence"/>
</dbReference>
<evidence type="ECO:0000313" key="3">
    <source>
        <dbReference type="EMBL" id="CDW84998.1"/>
    </source>
</evidence>
<sequence length="187" mass="21795">MSNEYIQKLILVGDSRINKCDYISDALASNNDKVIGESRRTNIILKQCNVNVAPLSSSENMSQNVSVVAADRYTSISKRILFQYFNRDNIMIVLFDLTSEESFLEVKNDLEQIKRRVKIEDAQVVIVGMNSDKIYERKVKYERAYCFAKENDCSYMEVAKYSQESFRQSFKIPVSIKYQMKFQQIDQ</sequence>
<evidence type="ECO:0000256" key="2">
    <source>
        <dbReference type="ARBA" id="ARBA00023134"/>
    </source>
</evidence>
<protein>
    <submittedName>
        <fullName evidence="3">Ras-related protein rab-27a</fullName>
    </submittedName>
</protein>
<dbReference type="InterPro" id="IPR050227">
    <property type="entry name" value="Rab"/>
</dbReference>
<dbReference type="InterPro" id="IPR001806">
    <property type="entry name" value="Small_GTPase"/>
</dbReference>
<keyword evidence="4" id="KW-1185">Reference proteome</keyword>
<accession>A0A078AW37</accession>
<proteinExistence type="predicted"/>
<dbReference type="InterPro" id="IPR027417">
    <property type="entry name" value="P-loop_NTPase"/>
</dbReference>
<dbReference type="EMBL" id="CCKQ01013350">
    <property type="protein sequence ID" value="CDW84998.1"/>
    <property type="molecule type" value="Genomic_DNA"/>
</dbReference>
<evidence type="ECO:0000313" key="4">
    <source>
        <dbReference type="Proteomes" id="UP000039865"/>
    </source>
</evidence>
<keyword evidence="2" id="KW-0342">GTP-binding</keyword>
<dbReference type="OrthoDB" id="9989112at2759"/>
<dbReference type="SUPFAM" id="SSF52540">
    <property type="entry name" value="P-loop containing nucleoside triphosphate hydrolases"/>
    <property type="match status" value="1"/>
</dbReference>
<dbReference type="InParanoid" id="A0A078AW37"/>
<organism evidence="3 4">
    <name type="scientific">Stylonychia lemnae</name>
    <name type="common">Ciliate</name>
    <dbReference type="NCBI Taxonomy" id="5949"/>
    <lineage>
        <taxon>Eukaryota</taxon>
        <taxon>Sar</taxon>
        <taxon>Alveolata</taxon>
        <taxon>Ciliophora</taxon>
        <taxon>Intramacronucleata</taxon>
        <taxon>Spirotrichea</taxon>
        <taxon>Stichotrichia</taxon>
        <taxon>Sporadotrichida</taxon>
        <taxon>Oxytrichidae</taxon>
        <taxon>Stylonychinae</taxon>
        <taxon>Stylonychia</taxon>
    </lineage>
</organism>
<dbReference type="PROSITE" id="PS51419">
    <property type="entry name" value="RAB"/>
    <property type="match status" value="1"/>
</dbReference>
<dbReference type="Pfam" id="PF00071">
    <property type="entry name" value="Ras"/>
    <property type="match status" value="1"/>
</dbReference>
<keyword evidence="1" id="KW-0547">Nucleotide-binding</keyword>
<dbReference type="AlphaFoldDB" id="A0A078AW37"/>
<dbReference type="PROSITE" id="PS51421">
    <property type="entry name" value="RAS"/>
    <property type="match status" value="1"/>
</dbReference>
<gene>
    <name evidence="3" type="primary">Contig16941.g18045</name>
    <name evidence="3" type="ORF">STYLEM_14068</name>
</gene>
<dbReference type="GO" id="GO:0003924">
    <property type="term" value="F:GTPase activity"/>
    <property type="evidence" value="ECO:0007669"/>
    <property type="project" value="InterPro"/>
</dbReference>
<dbReference type="GO" id="GO:0005525">
    <property type="term" value="F:GTP binding"/>
    <property type="evidence" value="ECO:0007669"/>
    <property type="project" value="UniProtKB-KW"/>
</dbReference>
<reference evidence="3 4" key="1">
    <citation type="submission" date="2014-06" db="EMBL/GenBank/DDBJ databases">
        <authorList>
            <person name="Swart Estienne"/>
        </authorList>
    </citation>
    <scope>NUCLEOTIDE SEQUENCE [LARGE SCALE GENOMIC DNA]</scope>
    <source>
        <strain evidence="3 4">130c</strain>
    </source>
</reference>
<evidence type="ECO:0000256" key="1">
    <source>
        <dbReference type="ARBA" id="ARBA00022741"/>
    </source>
</evidence>
<dbReference type="PANTHER" id="PTHR47977">
    <property type="entry name" value="RAS-RELATED PROTEIN RAB"/>
    <property type="match status" value="1"/>
</dbReference>
<dbReference type="Gene3D" id="3.40.50.300">
    <property type="entry name" value="P-loop containing nucleotide triphosphate hydrolases"/>
    <property type="match status" value="1"/>
</dbReference>